<accession>A0A1V3XWY8</accession>
<gene>
    <name evidence="3" type="ORF">BZL29_0581</name>
    <name evidence="2" type="ORF">BZL30_1373</name>
    <name evidence="1" type="ORF">NIIDMKKI_57340</name>
</gene>
<dbReference type="EMBL" id="AP023343">
    <property type="protein sequence ID" value="BCI90528.1"/>
    <property type="molecule type" value="Genomic_DNA"/>
</dbReference>
<dbReference type="Proteomes" id="UP000188532">
    <property type="component" value="Unassembled WGS sequence"/>
</dbReference>
<evidence type="ECO:0000313" key="4">
    <source>
        <dbReference type="Proteomes" id="UP000188532"/>
    </source>
</evidence>
<protein>
    <recommendedName>
        <fullName evidence="7">Integrase</fullName>
    </recommendedName>
</protein>
<name>A0A1V3XWY8_MYCKA</name>
<evidence type="ECO:0000313" key="2">
    <source>
        <dbReference type="EMBL" id="OOK82315.1"/>
    </source>
</evidence>
<sequence>MISERIGHANVGFFLETYAHVLSNDDREAAELAAEFLLGDAWQDGEGST</sequence>
<organism evidence="3 4">
    <name type="scientific">Mycobacterium kansasii</name>
    <dbReference type="NCBI Taxonomy" id="1768"/>
    <lineage>
        <taxon>Bacteria</taxon>
        <taxon>Bacillati</taxon>
        <taxon>Actinomycetota</taxon>
        <taxon>Actinomycetes</taxon>
        <taxon>Mycobacteriales</taxon>
        <taxon>Mycobacteriaceae</taxon>
        <taxon>Mycobacterium</taxon>
    </lineage>
</organism>
<evidence type="ECO:0008006" key="7">
    <source>
        <dbReference type="Google" id="ProtNLM"/>
    </source>
</evidence>
<evidence type="ECO:0000313" key="3">
    <source>
        <dbReference type="EMBL" id="OOK83739.1"/>
    </source>
</evidence>
<evidence type="ECO:0000313" key="5">
    <source>
        <dbReference type="Proteomes" id="UP000189229"/>
    </source>
</evidence>
<dbReference type="EMBL" id="MVBN01000001">
    <property type="protein sequence ID" value="OOK83739.1"/>
    <property type="molecule type" value="Genomic_DNA"/>
</dbReference>
<keyword evidence="6" id="KW-1185">Reference proteome</keyword>
<dbReference type="STRING" id="1768.B1T50_21830"/>
<evidence type="ECO:0000313" key="1">
    <source>
        <dbReference type="EMBL" id="BCI90528.1"/>
    </source>
</evidence>
<reference evidence="4 5" key="1">
    <citation type="submission" date="2017-02" db="EMBL/GenBank/DDBJ databases">
        <title>Complete genome sequences of Mycobacterium kansasii strains isolated from rhesus macaques.</title>
        <authorList>
            <person name="Panda A."/>
            <person name="Nagaraj S."/>
            <person name="Zhao X."/>
            <person name="Tettelin H."/>
            <person name="Detolla L.J."/>
        </authorList>
    </citation>
    <scope>NUCLEOTIDE SEQUENCE [LARGE SCALE GENOMIC DNA]</scope>
    <source>
        <strain evidence="3 4">11-3469</strain>
        <strain evidence="2 5">11-3813</strain>
    </source>
</reference>
<proteinExistence type="predicted"/>
<dbReference type="Proteomes" id="UP000516380">
    <property type="component" value="Chromosome"/>
</dbReference>
<dbReference type="EMBL" id="MVBM01000001">
    <property type="protein sequence ID" value="OOK82315.1"/>
    <property type="molecule type" value="Genomic_DNA"/>
</dbReference>
<dbReference type="AlphaFoldDB" id="A0A1V3XWY8"/>
<evidence type="ECO:0000313" key="6">
    <source>
        <dbReference type="Proteomes" id="UP000516380"/>
    </source>
</evidence>
<dbReference type="Proteomes" id="UP000189229">
    <property type="component" value="Unassembled WGS sequence"/>
</dbReference>
<reference evidence="1 6" key="2">
    <citation type="submission" date="2020-07" db="EMBL/GenBank/DDBJ databases">
        <title>Mycobacterium kansasii (former subtype) with zoonotic potential isolated from diseased indoor pet cat, Japan.</title>
        <authorList>
            <person name="Fukano H."/>
            <person name="Terazono T."/>
            <person name="Hoshino Y."/>
        </authorList>
    </citation>
    <scope>NUCLEOTIDE SEQUENCE [LARGE SCALE GENOMIC DNA]</scope>
    <source>
        <strain evidence="1 6">Kuro-I</strain>
    </source>
</reference>